<keyword evidence="3 4" id="KW-0346">Stress response</keyword>
<keyword evidence="3" id="KW-0963">Cytoplasm</keyword>
<dbReference type="Proteomes" id="UP001500642">
    <property type="component" value="Unassembled WGS sequence"/>
</dbReference>
<accession>A0ABP8J8H0</accession>
<evidence type="ECO:0000256" key="2">
    <source>
        <dbReference type="ARBA" id="ARBA00023186"/>
    </source>
</evidence>
<dbReference type="SUPFAM" id="SSF51064">
    <property type="entry name" value="Head domain of nucleotide exchange factor GrpE"/>
    <property type="match status" value="1"/>
</dbReference>
<name>A0ABP8J8H0_9MICO</name>
<feature type="compositionally biased region" description="Basic and acidic residues" evidence="6">
    <location>
        <begin position="18"/>
        <end position="29"/>
    </location>
</feature>
<reference evidence="8" key="1">
    <citation type="journal article" date="2019" name="Int. J. Syst. Evol. Microbiol.">
        <title>The Global Catalogue of Microorganisms (GCM) 10K type strain sequencing project: providing services to taxonomists for standard genome sequencing and annotation.</title>
        <authorList>
            <consortium name="The Broad Institute Genomics Platform"/>
            <consortium name="The Broad Institute Genome Sequencing Center for Infectious Disease"/>
            <person name="Wu L."/>
            <person name="Ma J."/>
        </authorList>
    </citation>
    <scope>NUCLEOTIDE SEQUENCE [LARGE SCALE GENOMIC DNA]</scope>
    <source>
        <strain evidence="8">JCM 17808</strain>
    </source>
</reference>
<evidence type="ECO:0000313" key="8">
    <source>
        <dbReference type="Proteomes" id="UP001500642"/>
    </source>
</evidence>
<dbReference type="PANTHER" id="PTHR21237:SF23">
    <property type="entry name" value="GRPE PROTEIN HOMOLOG, MITOCHONDRIAL"/>
    <property type="match status" value="1"/>
</dbReference>
<dbReference type="EMBL" id="BAABGL010000004">
    <property type="protein sequence ID" value="GAA4386852.1"/>
    <property type="molecule type" value="Genomic_DNA"/>
</dbReference>
<dbReference type="Gene3D" id="3.90.20.20">
    <property type="match status" value="1"/>
</dbReference>
<comment type="similarity">
    <text evidence="1 3 5">Belongs to the GrpE family.</text>
</comment>
<dbReference type="PRINTS" id="PR00773">
    <property type="entry name" value="GRPEPROTEIN"/>
</dbReference>
<dbReference type="InterPro" id="IPR013805">
    <property type="entry name" value="GrpE_CC"/>
</dbReference>
<comment type="subunit">
    <text evidence="3">Homodimer.</text>
</comment>
<dbReference type="Gene3D" id="2.30.22.10">
    <property type="entry name" value="Head domain of nucleotide exchange factor GrpE"/>
    <property type="match status" value="1"/>
</dbReference>
<dbReference type="PANTHER" id="PTHR21237">
    <property type="entry name" value="GRPE PROTEIN"/>
    <property type="match status" value="1"/>
</dbReference>
<dbReference type="CDD" id="cd00446">
    <property type="entry name" value="GrpE"/>
    <property type="match status" value="1"/>
</dbReference>
<evidence type="ECO:0000256" key="5">
    <source>
        <dbReference type="RuleBase" id="RU004478"/>
    </source>
</evidence>
<dbReference type="HAMAP" id="MF_01151">
    <property type="entry name" value="GrpE"/>
    <property type="match status" value="1"/>
</dbReference>
<organism evidence="7 8">
    <name type="scientific">Brevibacterium pityocampae</name>
    <dbReference type="NCBI Taxonomy" id="506594"/>
    <lineage>
        <taxon>Bacteria</taxon>
        <taxon>Bacillati</taxon>
        <taxon>Actinomycetota</taxon>
        <taxon>Actinomycetes</taxon>
        <taxon>Micrococcales</taxon>
        <taxon>Brevibacteriaceae</taxon>
        <taxon>Brevibacterium</taxon>
    </lineage>
</organism>
<dbReference type="PROSITE" id="PS01071">
    <property type="entry name" value="GRPE"/>
    <property type="match status" value="1"/>
</dbReference>
<feature type="compositionally biased region" description="Low complexity" evidence="6">
    <location>
        <begin position="52"/>
        <end position="70"/>
    </location>
</feature>
<dbReference type="InterPro" id="IPR009012">
    <property type="entry name" value="GrpE_head"/>
</dbReference>
<comment type="function">
    <text evidence="3 4">Participates actively in the response to hyperosmotic and heat shock by preventing the aggregation of stress-denatured proteins, in association with DnaK and GrpE. It is the nucleotide exchange factor for DnaK and may function as a thermosensor. Unfolded proteins bind initially to DnaJ; upon interaction with the DnaJ-bound protein, DnaK hydrolyzes its bound ATP, resulting in the formation of a stable complex. GrpE releases ADP from DnaK; ATP binding to DnaK triggers the release of the substrate protein, thus completing the reaction cycle. Several rounds of ATP-dependent interactions between DnaJ, DnaK and GrpE are required for fully efficient folding.</text>
</comment>
<dbReference type="SUPFAM" id="SSF58014">
    <property type="entry name" value="Coiled-coil domain of nucleotide exchange factor GrpE"/>
    <property type="match status" value="1"/>
</dbReference>
<gene>
    <name evidence="3 7" type="primary">grpE</name>
    <name evidence="7" type="ORF">GCM10023167_10200</name>
</gene>
<dbReference type="RefSeq" id="WP_345030432.1">
    <property type="nucleotide sequence ID" value="NZ_BAABGL010000004.1"/>
</dbReference>
<dbReference type="Pfam" id="PF01025">
    <property type="entry name" value="GrpE"/>
    <property type="match status" value="1"/>
</dbReference>
<evidence type="ECO:0000256" key="1">
    <source>
        <dbReference type="ARBA" id="ARBA00009054"/>
    </source>
</evidence>
<sequence>MTAEDPDNGAAEQGFSFSDKRRIDPETGEVRNPADPSAQAAAGSGGDPEPDPQAAAPADPGAEPAEPGVEVPDDISGIDDTAAPVEGGVEDEQSADARLAAERLADLQRINAEYAAFRMRAKREQDRAREAGVQSVVEALYPVLDELRLARENGDLTGPFETHAKKLIASLEKVGVVQFGEPGEEFDPSIHEALMQQPSDEVETATVFLVMQPGYRLGERVIRAARVGVQAPAE</sequence>
<evidence type="ECO:0000256" key="3">
    <source>
        <dbReference type="HAMAP-Rule" id="MF_01151"/>
    </source>
</evidence>
<proteinExistence type="inferred from homology"/>
<protein>
    <recommendedName>
        <fullName evidence="3 4">Protein GrpE</fullName>
    </recommendedName>
    <alternativeName>
        <fullName evidence="3">HSP-70 cofactor</fullName>
    </alternativeName>
</protein>
<dbReference type="InterPro" id="IPR000740">
    <property type="entry name" value="GrpE"/>
</dbReference>
<comment type="caution">
    <text evidence="7">The sequence shown here is derived from an EMBL/GenBank/DDBJ whole genome shotgun (WGS) entry which is preliminary data.</text>
</comment>
<feature type="region of interest" description="Disordered" evidence="6">
    <location>
        <begin position="1"/>
        <end position="92"/>
    </location>
</feature>
<comment type="subcellular location">
    <subcellularLocation>
        <location evidence="3">Cytoplasm</location>
    </subcellularLocation>
</comment>
<evidence type="ECO:0000256" key="4">
    <source>
        <dbReference type="RuleBase" id="RU000639"/>
    </source>
</evidence>
<evidence type="ECO:0000313" key="7">
    <source>
        <dbReference type="EMBL" id="GAA4386852.1"/>
    </source>
</evidence>
<evidence type="ECO:0000256" key="6">
    <source>
        <dbReference type="SAM" id="MobiDB-lite"/>
    </source>
</evidence>
<keyword evidence="2 3" id="KW-0143">Chaperone</keyword>
<keyword evidence="8" id="KW-1185">Reference proteome</keyword>